<evidence type="ECO:0008006" key="4">
    <source>
        <dbReference type="Google" id="ProtNLM"/>
    </source>
</evidence>
<dbReference type="PANTHER" id="PTHR35392:SF3">
    <property type="entry name" value="ZN(2)-C6 FUNGAL-TYPE DOMAIN-CONTAINING PROTEIN"/>
    <property type="match status" value="1"/>
</dbReference>
<dbReference type="EMBL" id="MU864489">
    <property type="protein sequence ID" value="KAK4184430.1"/>
    <property type="molecule type" value="Genomic_DNA"/>
</dbReference>
<feature type="compositionally biased region" description="Polar residues" evidence="1">
    <location>
        <begin position="273"/>
        <end position="286"/>
    </location>
</feature>
<feature type="compositionally biased region" description="Polar residues" evidence="1">
    <location>
        <begin position="1"/>
        <end position="15"/>
    </location>
</feature>
<keyword evidence="3" id="KW-1185">Reference proteome</keyword>
<feature type="compositionally biased region" description="Polar residues" evidence="1">
    <location>
        <begin position="22"/>
        <end position="46"/>
    </location>
</feature>
<dbReference type="PANTHER" id="PTHR35392">
    <property type="entry name" value="ZN(II)2CYS6 TRANSCRIPTION FACTOR (EUROFUNG)-RELATED-RELATED"/>
    <property type="match status" value="1"/>
</dbReference>
<dbReference type="Proteomes" id="UP001302126">
    <property type="component" value="Unassembled WGS sequence"/>
</dbReference>
<dbReference type="AlphaFoldDB" id="A0AAN6WN92"/>
<evidence type="ECO:0000256" key="1">
    <source>
        <dbReference type="SAM" id="MobiDB-lite"/>
    </source>
</evidence>
<feature type="region of interest" description="Disordered" evidence="1">
    <location>
        <begin position="197"/>
        <end position="225"/>
    </location>
</feature>
<reference evidence="2" key="2">
    <citation type="submission" date="2023-05" db="EMBL/GenBank/DDBJ databases">
        <authorList>
            <consortium name="Lawrence Berkeley National Laboratory"/>
            <person name="Steindorff A."/>
            <person name="Hensen N."/>
            <person name="Bonometti L."/>
            <person name="Westerberg I."/>
            <person name="Brannstrom I.O."/>
            <person name="Guillou S."/>
            <person name="Cros-Aarteil S."/>
            <person name="Calhoun S."/>
            <person name="Haridas S."/>
            <person name="Kuo A."/>
            <person name="Mondo S."/>
            <person name="Pangilinan J."/>
            <person name="Riley R."/>
            <person name="Labutti K."/>
            <person name="Andreopoulos B."/>
            <person name="Lipzen A."/>
            <person name="Chen C."/>
            <person name="Yanf M."/>
            <person name="Daum C."/>
            <person name="Ng V."/>
            <person name="Clum A."/>
            <person name="Ohm R."/>
            <person name="Martin F."/>
            <person name="Silar P."/>
            <person name="Natvig D."/>
            <person name="Lalanne C."/>
            <person name="Gautier V."/>
            <person name="Ament-Velasquez S.L."/>
            <person name="Kruys A."/>
            <person name="Hutchinson M.I."/>
            <person name="Powell A.J."/>
            <person name="Barry K."/>
            <person name="Miller A.N."/>
            <person name="Grigoriev I.V."/>
            <person name="Debuchy R."/>
            <person name="Gladieux P."/>
            <person name="Thoren M.H."/>
            <person name="Johannesson H."/>
        </authorList>
    </citation>
    <scope>NUCLEOTIDE SEQUENCE</scope>
    <source>
        <strain evidence="2">PSN309</strain>
    </source>
</reference>
<accession>A0AAN6WN92</accession>
<gene>
    <name evidence="2" type="ORF">QBC35DRAFT_58270</name>
</gene>
<evidence type="ECO:0000313" key="2">
    <source>
        <dbReference type="EMBL" id="KAK4184430.1"/>
    </source>
</evidence>
<protein>
    <recommendedName>
        <fullName evidence="4">Zn(2)-C6 fungal-type domain-containing protein</fullName>
    </recommendedName>
</protein>
<feature type="compositionally biased region" description="Basic and acidic residues" evidence="1">
    <location>
        <begin position="305"/>
        <end position="323"/>
    </location>
</feature>
<proteinExistence type="predicted"/>
<dbReference type="InterPro" id="IPR052973">
    <property type="entry name" value="Fungal_sec-metab_reg_TF"/>
</dbReference>
<feature type="region of interest" description="Disordered" evidence="1">
    <location>
        <begin position="264"/>
        <end position="339"/>
    </location>
</feature>
<name>A0AAN6WN92_9PEZI</name>
<evidence type="ECO:0000313" key="3">
    <source>
        <dbReference type="Proteomes" id="UP001302126"/>
    </source>
</evidence>
<reference evidence="2" key="1">
    <citation type="journal article" date="2023" name="Mol. Phylogenet. Evol.">
        <title>Genome-scale phylogeny and comparative genomics of the fungal order Sordariales.</title>
        <authorList>
            <person name="Hensen N."/>
            <person name="Bonometti L."/>
            <person name="Westerberg I."/>
            <person name="Brannstrom I.O."/>
            <person name="Guillou S."/>
            <person name="Cros-Aarteil S."/>
            <person name="Calhoun S."/>
            <person name="Haridas S."/>
            <person name="Kuo A."/>
            <person name="Mondo S."/>
            <person name="Pangilinan J."/>
            <person name="Riley R."/>
            <person name="LaButti K."/>
            <person name="Andreopoulos B."/>
            <person name="Lipzen A."/>
            <person name="Chen C."/>
            <person name="Yan M."/>
            <person name="Daum C."/>
            <person name="Ng V."/>
            <person name="Clum A."/>
            <person name="Steindorff A."/>
            <person name="Ohm R.A."/>
            <person name="Martin F."/>
            <person name="Silar P."/>
            <person name="Natvig D.O."/>
            <person name="Lalanne C."/>
            <person name="Gautier V."/>
            <person name="Ament-Velasquez S.L."/>
            <person name="Kruys A."/>
            <person name="Hutchinson M.I."/>
            <person name="Powell A.J."/>
            <person name="Barry K."/>
            <person name="Miller A.N."/>
            <person name="Grigoriev I.V."/>
            <person name="Debuchy R."/>
            <person name="Gladieux P."/>
            <person name="Hiltunen Thoren M."/>
            <person name="Johannesson H."/>
        </authorList>
    </citation>
    <scope>NUCLEOTIDE SEQUENCE</scope>
    <source>
        <strain evidence="2">PSN309</strain>
    </source>
</reference>
<comment type="caution">
    <text evidence="2">The sequence shown here is derived from an EMBL/GenBank/DDBJ whole genome shotgun (WGS) entry which is preliminary data.</text>
</comment>
<organism evidence="2 3">
    <name type="scientific">Podospora australis</name>
    <dbReference type="NCBI Taxonomy" id="1536484"/>
    <lineage>
        <taxon>Eukaryota</taxon>
        <taxon>Fungi</taxon>
        <taxon>Dikarya</taxon>
        <taxon>Ascomycota</taxon>
        <taxon>Pezizomycotina</taxon>
        <taxon>Sordariomycetes</taxon>
        <taxon>Sordariomycetidae</taxon>
        <taxon>Sordariales</taxon>
        <taxon>Podosporaceae</taxon>
        <taxon>Podospora</taxon>
    </lineage>
</organism>
<sequence length="762" mass="85765">MASSSLSSDNTTNVDGSEGLPLNTSSPVSNATRRPQEDPTTTDANMLISPSQISWAPGSLSAPGADLTSARGFRTSPVATLTDDDTAITIRGQQQQEWMVSIEAWTATLNDTCQGGWTDTTFLDPNKIIEPHHFDATTTAEWFGTAADGHGMYPYPDDFFSLSQVLPESDILPLNNPSLSSQSSRDDLAADNFEVSQTTNTPGLSDHRTPTDGSPWVITTPGSSTLDSKEFVNGMDDASVVEQNHVNPDTAEDVDPEVIEIPRDTKPPLIPIASNTPLATPTTTVLGPSKVWTLPPRIRRRKKEKPASEAPETKKRKKPEKDGLSNTKPPGHAIKKRGAYTDEVKKRNTALTRQLKSCIRCRMNRNRCLPDPSFPQGPCLTCCGMTGPTLCKMPCYRYIVTDASLYREQKAPWQVLSRRWQTMEIIDIPASDWASSTVRTIKVSPNHVWAPFDFEVREFYPREGDLLEEKWQTPTGPKRMPVPRYAVADMQATAERMKAFVDVSVWAYLNASLENMDPLLQETYLEAFRHIGAAKTNEEQSLLANTFRLWTVCRMTSNPVYICGEDQLDWTPVACPYSPHYGKVPMPLFMTAQFECINYTMFLRPWSKAVLKQLNDLVLAKKREYWFTIYCCMFVLLHSCSMTTRRDEETARQFEMKSRYANPGSIREHHAGAQTMLAHFHFINKGVLPFSLPKTPTGRKELSKAASLSDDQVEFVWRTADMVKDPHRAAQMRYARQRGEVGHDLYWVSMLFDQDWRPQAHE</sequence>
<feature type="region of interest" description="Disordered" evidence="1">
    <location>
        <begin position="1"/>
        <end position="46"/>
    </location>
</feature>